<reference evidence="1" key="1">
    <citation type="submission" date="2023-03" db="EMBL/GenBank/DDBJ databases">
        <title>Massive genome expansion in bonnet fungi (Mycena s.s.) driven by repeated elements and novel gene families across ecological guilds.</title>
        <authorList>
            <consortium name="Lawrence Berkeley National Laboratory"/>
            <person name="Harder C.B."/>
            <person name="Miyauchi S."/>
            <person name="Viragh M."/>
            <person name="Kuo A."/>
            <person name="Thoen E."/>
            <person name="Andreopoulos B."/>
            <person name="Lu D."/>
            <person name="Skrede I."/>
            <person name="Drula E."/>
            <person name="Henrissat B."/>
            <person name="Morin E."/>
            <person name="Kohler A."/>
            <person name="Barry K."/>
            <person name="LaButti K."/>
            <person name="Morin E."/>
            <person name="Salamov A."/>
            <person name="Lipzen A."/>
            <person name="Mereny Z."/>
            <person name="Hegedus B."/>
            <person name="Baldrian P."/>
            <person name="Stursova M."/>
            <person name="Weitz H."/>
            <person name="Taylor A."/>
            <person name="Grigoriev I.V."/>
            <person name="Nagy L.G."/>
            <person name="Martin F."/>
            <person name="Kauserud H."/>
        </authorList>
    </citation>
    <scope>NUCLEOTIDE SEQUENCE</scope>
    <source>
        <strain evidence="1">CBHHK200</strain>
    </source>
</reference>
<gene>
    <name evidence="1" type="ORF">C8F04DRAFT_963013</name>
</gene>
<dbReference type="Gene3D" id="3.10.180.10">
    <property type="entry name" value="2,3-Dihydroxybiphenyl 1,2-Dioxygenase, domain 1"/>
    <property type="match status" value="1"/>
</dbReference>
<keyword evidence="2" id="KW-1185">Reference proteome</keyword>
<accession>A0AAD6SPF7</accession>
<organism evidence="1 2">
    <name type="scientific">Mycena alexandri</name>
    <dbReference type="NCBI Taxonomy" id="1745969"/>
    <lineage>
        <taxon>Eukaryota</taxon>
        <taxon>Fungi</taxon>
        <taxon>Dikarya</taxon>
        <taxon>Basidiomycota</taxon>
        <taxon>Agaricomycotina</taxon>
        <taxon>Agaricomycetes</taxon>
        <taxon>Agaricomycetidae</taxon>
        <taxon>Agaricales</taxon>
        <taxon>Marasmiineae</taxon>
        <taxon>Mycenaceae</taxon>
        <taxon>Mycena</taxon>
    </lineage>
</organism>
<protein>
    <recommendedName>
        <fullName evidence="3">VOC domain-containing protein</fullName>
    </recommendedName>
</protein>
<evidence type="ECO:0008006" key="3">
    <source>
        <dbReference type="Google" id="ProtNLM"/>
    </source>
</evidence>
<name>A0AAD6SPF7_9AGAR</name>
<sequence>MGCTLAYRMQAAGEDAQCITGVPGAELLIAMLDAPGGHRIELLQYLAPADRKHFSPRPCDVGSVHLAFTVDNLEETMAGLLDAGCVVHGRPRGPPGKELVYLHDFDGV</sequence>
<comment type="caution">
    <text evidence="1">The sequence shown here is derived from an EMBL/GenBank/DDBJ whole genome shotgun (WGS) entry which is preliminary data.</text>
</comment>
<dbReference type="InterPro" id="IPR029068">
    <property type="entry name" value="Glyas_Bleomycin-R_OHBP_Dase"/>
</dbReference>
<evidence type="ECO:0000313" key="2">
    <source>
        <dbReference type="Proteomes" id="UP001218188"/>
    </source>
</evidence>
<dbReference type="AlphaFoldDB" id="A0AAD6SPF7"/>
<dbReference type="SUPFAM" id="SSF54593">
    <property type="entry name" value="Glyoxalase/Bleomycin resistance protein/Dihydroxybiphenyl dioxygenase"/>
    <property type="match status" value="1"/>
</dbReference>
<dbReference type="Proteomes" id="UP001218188">
    <property type="component" value="Unassembled WGS sequence"/>
</dbReference>
<proteinExistence type="predicted"/>
<evidence type="ECO:0000313" key="1">
    <source>
        <dbReference type="EMBL" id="KAJ7029412.1"/>
    </source>
</evidence>
<dbReference type="EMBL" id="JARJCM010000102">
    <property type="protein sequence ID" value="KAJ7029412.1"/>
    <property type="molecule type" value="Genomic_DNA"/>
</dbReference>